<proteinExistence type="predicted"/>
<organism evidence="1 4">
    <name type="scientific">Pyrobaculum aerophilum</name>
    <dbReference type="NCBI Taxonomy" id="13773"/>
    <lineage>
        <taxon>Archaea</taxon>
        <taxon>Thermoproteota</taxon>
        <taxon>Thermoprotei</taxon>
        <taxon>Thermoproteales</taxon>
        <taxon>Thermoproteaceae</taxon>
        <taxon>Pyrobaculum</taxon>
    </lineage>
</organism>
<evidence type="ECO:0000313" key="2">
    <source>
        <dbReference type="EMBL" id="RFB00015.1"/>
    </source>
</evidence>
<dbReference type="AlphaFoldDB" id="A0A371R417"/>
<dbReference type="OrthoDB" id="28552at2157"/>
<sequence length="158" mass="17982">MEVLPKPWFDLRRYKEVRLREAVYEAEISEEFLEEGLVRNAAGKAFQSWKAVVAAHSVDKLEELKKAFPGRKRLRGSRRVVEKAMWIIAIMPTSALKKVAQIIGGEVDLYTNLALLLHEYQYNGPDPEGILSYPDDDSAAKDVRKLIEKARQLATALK</sequence>
<dbReference type="EMBL" id="NMUE01000001">
    <property type="protein sequence ID" value="RFA98514.1"/>
    <property type="molecule type" value="Genomic_DNA"/>
</dbReference>
<evidence type="ECO:0000313" key="4">
    <source>
        <dbReference type="Proteomes" id="UP000257123"/>
    </source>
</evidence>
<dbReference type="Pfam" id="PF05942">
    <property type="entry name" value="PaREP1"/>
    <property type="match status" value="1"/>
</dbReference>
<evidence type="ECO:0000313" key="3">
    <source>
        <dbReference type="Proteomes" id="UP000256877"/>
    </source>
</evidence>
<protein>
    <recommendedName>
        <fullName evidence="5">PaREP1</fullName>
    </recommendedName>
</protein>
<evidence type="ECO:0000313" key="1">
    <source>
        <dbReference type="EMBL" id="RFA98514.1"/>
    </source>
</evidence>
<reference evidence="3 4" key="1">
    <citation type="submission" date="2017-07" db="EMBL/GenBank/DDBJ databases">
        <title>Draft genome sequence of aerobic hyperthermophilic archaea, Pyrobaculum aerophilum YKB31 and YKB32.</title>
        <authorList>
            <person name="Mochizuki T."/>
            <person name="Berliner A.J."/>
            <person name="Yoshida-Takashima Y."/>
            <person name="Takaki Y."/>
            <person name="Nunoura T."/>
            <person name="Takai K."/>
        </authorList>
    </citation>
    <scope>NUCLEOTIDE SEQUENCE [LARGE SCALE GENOMIC DNA]</scope>
    <source>
        <strain evidence="1 4">YKB31</strain>
        <strain evidence="2 3">YKB32</strain>
    </source>
</reference>
<dbReference type="RefSeq" id="WP_116420251.1">
    <property type="nucleotide sequence ID" value="NZ_NMUE01000001.1"/>
</dbReference>
<dbReference type="Proteomes" id="UP000257123">
    <property type="component" value="Unassembled WGS sequence"/>
</dbReference>
<comment type="caution">
    <text evidence="1">The sequence shown here is derived from an EMBL/GenBank/DDBJ whole genome shotgun (WGS) entry which is preliminary data.</text>
</comment>
<dbReference type="Proteomes" id="UP000256877">
    <property type="component" value="Unassembled WGS sequence"/>
</dbReference>
<accession>A0A371R417</accession>
<dbReference type="InterPro" id="IPR010268">
    <property type="entry name" value="PaREP1"/>
</dbReference>
<dbReference type="EMBL" id="NMUF01000004">
    <property type="protein sequence ID" value="RFB00015.1"/>
    <property type="molecule type" value="Genomic_DNA"/>
</dbReference>
<name>A0A371R417_9CREN</name>
<gene>
    <name evidence="1" type="ORF">CGL51_00295</name>
    <name evidence="2" type="ORF">CGL52_02290</name>
</gene>
<evidence type="ECO:0008006" key="5">
    <source>
        <dbReference type="Google" id="ProtNLM"/>
    </source>
</evidence>